<name>A0AAI9K653_9FIRM</name>
<gene>
    <name evidence="2" type="ORF">COEU31_20770</name>
</gene>
<proteinExistence type="predicted"/>
<feature type="domain" description="Virulence-associated protein E-like" evidence="1">
    <location>
        <begin position="133"/>
        <end position="358"/>
    </location>
</feature>
<dbReference type="Proteomes" id="UP000660047">
    <property type="component" value="Unassembled WGS sequence"/>
</dbReference>
<accession>A0AAI9K653</accession>
<dbReference type="EMBL" id="BLYL01000013">
    <property type="protein sequence ID" value="GFO95031.1"/>
    <property type="molecule type" value="Genomic_DNA"/>
</dbReference>
<evidence type="ECO:0000259" key="1">
    <source>
        <dbReference type="Pfam" id="PF05272"/>
    </source>
</evidence>
<comment type="caution">
    <text evidence="2">The sequence shown here is derived from an EMBL/GenBank/DDBJ whole genome shotgun (WGS) entry which is preliminary data.</text>
</comment>
<dbReference type="Pfam" id="PF05272">
    <property type="entry name" value="VapE-like_dom"/>
    <property type="match status" value="1"/>
</dbReference>
<dbReference type="SUPFAM" id="SSF52540">
    <property type="entry name" value="P-loop containing nucleoside triphosphate hydrolases"/>
    <property type="match status" value="1"/>
</dbReference>
<dbReference type="PANTHER" id="PTHR34985:SF1">
    <property type="entry name" value="SLR0554 PROTEIN"/>
    <property type="match status" value="1"/>
</dbReference>
<sequence>MKKELTNISEKSLMELEDIVNEEMLTTEDVNNMLEHTDKGRTKQTIRNCVTVLQNDPVLKKAIKRNELSGRMDIVKEVPWERRNNSPTVTDTDENNLKMYLEENYELTSERVIKAGIDIVSNENKYHPIRDYLESLVWDGIPRIENMLSHFLGAEKSKYTIGVMKMHMLAAISRIYEPGIKYDIMLCLVGSQGAGKSTFFKYLAIKEEWFSDNLDHLDDENIYRKLQNHWIIEMGEMKATITAKNIEQIKSFLSRQKETYKVPYEVHPEDRPRQCVFCGTSNDLNFLPLDRTGNRRFAPVMTDMSKAEVHILDNEAESKAYIEQAWAEAMVLYRQGNVFLGFTKEIEEEAKRLQKEFMPEDTNAGIIQAFLDDYDDDYVCTRILFDEALHRTGEMKQWEGKEIANIMNNAIVGWKPHGTHRFGKEYGIQRSWKRMKDSVKKDKDGFIEVPEQLEIPFE</sequence>
<evidence type="ECO:0000313" key="3">
    <source>
        <dbReference type="Proteomes" id="UP000660047"/>
    </source>
</evidence>
<dbReference type="InterPro" id="IPR007936">
    <property type="entry name" value="VapE-like_dom"/>
</dbReference>
<protein>
    <recommendedName>
        <fullName evidence="1">Virulence-associated protein E-like domain-containing protein</fullName>
    </recommendedName>
</protein>
<dbReference type="InterPro" id="IPR027417">
    <property type="entry name" value="P-loop_NTPase"/>
</dbReference>
<reference evidence="2" key="1">
    <citation type="submission" date="2020-06" db="EMBL/GenBank/DDBJ databases">
        <title>Characterization of fructooligosaccharide metabolism and fructooligosaccharide-degrading enzymes in human commensal butyrate producers.</title>
        <authorList>
            <person name="Tanno H."/>
            <person name="Fujii T."/>
            <person name="Hirano K."/>
            <person name="Maeno S."/>
            <person name="Tonozuka T."/>
            <person name="Sakamoto M."/>
            <person name="Ohkuma M."/>
            <person name="Tochio T."/>
            <person name="Endo A."/>
        </authorList>
    </citation>
    <scope>NUCLEOTIDE SEQUENCE</scope>
    <source>
        <strain evidence="2">JCM 31265</strain>
    </source>
</reference>
<evidence type="ECO:0000313" key="2">
    <source>
        <dbReference type="EMBL" id="GFO95031.1"/>
    </source>
</evidence>
<dbReference type="AlphaFoldDB" id="A0AAI9K653"/>
<dbReference type="PANTHER" id="PTHR34985">
    <property type="entry name" value="SLR0554 PROTEIN"/>
    <property type="match status" value="1"/>
</dbReference>
<organism evidence="2 3">
    <name type="scientific">Coprococcus eutactus</name>
    <dbReference type="NCBI Taxonomy" id="33043"/>
    <lineage>
        <taxon>Bacteria</taxon>
        <taxon>Bacillati</taxon>
        <taxon>Bacillota</taxon>
        <taxon>Clostridia</taxon>
        <taxon>Lachnospirales</taxon>
        <taxon>Lachnospiraceae</taxon>
        <taxon>Coprococcus</taxon>
    </lineage>
</organism>